<keyword evidence="3" id="KW-0865">Zymogen</keyword>
<dbReference type="InterPro" id="IPR043146">
    <property type="entry name" value="Penicillin_amidase_N_B-knob"/>
</dbReference>
<evidence type="ECO:0000256" key="6">
    <source>
        <dbReference type="PIRSR" id="PIRSR001227-2"/>
    </source>
</evidence>
<dbReference type="Gene3D" id="1.10.1400.10">
    <property type="match status" value="1"/>
</dbReference>
<dbReference type="Gene3D" id="3.60.20.10">
    <property type="entry name" value="Glutamine Phosphoribosylpyrophosphate, subunit 1, domain 1"/>
    <property type="match status" value="1"/>
</dbReference>
<evidence type="ECO:0000313" key="8">
    <source>
        <dbReference type="Proteomes" id="UP000270530"/>
    </source>
</evidence>
<dbReference type="OrthoDB" id="9760084at2"/>
<dbReference type="InterPro" id="IPR002692">
    <property type="entry name" value="S45"/>
</dbReference>
<dbReference type="GO" id="GO:0046872">
    <property type="term" value="F:metal ion binding"/>
    <property type="evidence" value="ECO:0007669"/>
    <property type="project" value="UniProtKB-KW"/>
</dbReference>
<dbReference type="GO" id="GO:0017000">
    <property type="term" value="P:antibiotic biosynthetic process"/>
    <property type="evidence" value="ECO:0007669"/>
    <property type="project" value="InterPro"/>
</dbReference>
<dbReference type="SUPFAM" id="SSF56235">
    <property type="entry name" value="N-terminal nucleophile aminohydrolases (Ntn hydrolases)"/>
    <property type="match status" value="1"/>
</dbReference>
<dbReference type="Gene3D" id="2.30.120.10">
    <property type="match status" value="1"/>
</dbReference>
<evidence type="ECO:0000256" key="5">
    <source>
        <dbReference type="PIRSR" id="PIRSR001227-1"/>
    </source>
</evidence>
<keyword evidence="2" id="KW-0378">Hydrolase</keyword>
<dbReference type="GO" id="GO:0016811">
    <property type="term" value="F:hydrolase activity, acting on carbon-nitrogen (but not peptide) bonds, in linear amides"/>
    <property type="evidence" value="ECO:0007669"/>
    <property type="project" value="InterPro"/>
</dbReference>
<dbReference type="InterPro" id="IPR043147">
    <property type="entry name" value="Penicillin_amidase_A-knob"/>
</dbReference>
<dbReference type="AlphaFoldDB" id="A0A2Z6E5S0"/>
<dbReference type="InterPro" id="IPR029055">
    <property type="entry name" value="Ntn_hydrolases_N"/>
</dbReference>
<proteinExistence type="inferred from homology"/>
<evidence type="ECO:0000313" key="7">
    <source>
        <dbReference type="EMBL" id="BBD80495.1"/>
    </source>
</evidence>
<dbReference type="PIRSF" id="PIRSF001227">
    <property type="entry name" value="Pen_acylase"/>
    <property type="match status" value="1"/>
</dbReference>
<dbReference type="PANTHER" id="PTHR34218">
    <property type="entry name" value="PEPTIDASE S45 PENICILLIN AMIDASE"/>
    <property type="match status" value="1"/>
</dbReference>
<comment type="cofactor">
    <cofactor evidence="6">
        <name>Ca(2+)</name>
        <dbReference type="ChEBI" id="CHEBI:29108"/>
    </cofactor>
    <text evidence="6">Binds 1 Ca(2+) ion per dimer.</text>
</comment>
<gene>
    <name evidence="7" type="ORF">ALSL_1848</name>
</gene>
<keyword evidence="6" id="KW-0479">Metal-binding</keyword>
<protein>
    <submittedName>
        <fullName evidence="7">Penicillin acylase II</fullName>
    </submittedName>
</protein>
<dbReference type="RefSeq" id="WP_126538528.1">
    <property type="nucleotide sequence ID" value="NZ_AP018560.1"/>
</dbReference>
<feature type="binding site" evidence="6">
    <location>
        <position position="195"/>
    </location>
    <ligand>
        <name>Ca(2+)</name>
        <dbReference type="ChEBI" id="CHEBI:29108"/>
    </ligand>
</feature>
<name>A0A2Z6E5S0_9GAMM</name>
<dbReference type="Proteomes" id="UP000270530">
    <property type="component" value="Chromosome"/>
</dbReference>
<accession>A0A2Z6E5S0</accession>
<dbReference type="EMBL" id="AP018560">
    <property type="protein sequence ID" value="BBD80495.1"/>
    <property type="molecule type" value="Genomic_DNA"/>
</dbReference>
<comment type="subunit">
    <text evidence="4">Heterodimer of an alpha subunit and a beta subunit processed from the same precursor.</text>
</comment>
<reference evidence="8" key="1">
    <citation type="submission" date="2018-04" db="EMBL/GenBank/DDBJ databases">
        <authorList>
            <person name="Watanabe M."/>
            <person name="Kojima H."/>
        </authorList>
    </citation>
    <scope>NUCLEOTIDE SEQUENCE [LARGE SCALE GENOMIC DNA]</scope>
    <source>
        <strain evidence="8">Dysh456</strain>
    </source>
</reference>
<feature type="binding site" evidence="6">
    <location>
        <position position="482"/>
    </location>
    <ligand>
        <name>Ca(2+)</name>
        <dbReference type="ChEBI" id="CHEBI:29108"/>
    </ligand>
</feature>
<comment type="similarity">
    <text evidence="1">Belongs to the peptidase S45 family.</text>
</comment>
<keyword evidence="6" id="KW-0106">Calcium</keyword>
<dbReference type="PANTHER" id="PTHR34218:SF4">
    <property type="entry name" value="ACYL-HOMOSERINE LACTONE ACYLASE QUIP"/>
    <property type="match status" value="1"/>
</dbReference>
<evidence type="ECO:0000256" key="2">
    <source>
        <dbReference type="ARBA" id="ARBA00022801"/>
    </source>
</evidence>
<feature type="binding site" evidence="6">
    <location>
        <position position="351"/>
    </location>
    <ligand>
        <name>Ca(2+)</name>
        <dbReference type="ChEBI" id="CHEBI:29108"/>
    </ligand>
</feature>
<reference evidence="8" key="2">
    <citation type="submission" date="2018-06" db="EMBL/GenBank/DDBJ databases">
        <title>Genome sequence of Rhodanobacteraceae bacterium strain Dysh456.</title>
        <authorList>
            <person name="Fukui M."/>
        </authorList>
    </citation>
    <scope>NUCLEOTIDE SEQUENCE [LARGE SCALE GENOMIC DNA]</scope>
    <source>
        <strain evidence="8">Dysh456</strain>
    </source>
</reference>
<evidence type="ECO:0000256" key="1">
    <source>
        <dbReference type="ARBA" id="ARBA00006586"/>
    </source>
</evidence>
<dbReference type="CDD" id="cd03747">
    <property type="entry name" value="Ntn_PGA_like"/>
    <property type="match status" value="1"/>
</dbReference>
<dbReference type="InterPro" id="IPR014395">
    <property type="entry name" value="Pen/GL7ACA/AHL_acylase"/>
</dbReference>
<evidence type="ECO:0000256" key="3">
    <source>
        <dbReference type="ARBA" id="ARBA00023145"/>
    </source>
</evidence>
<feature type="binding site" evidence="6">
    <location>
        <position position="354"/>
    </location>
    <ligand>
        <name>Ca(2+)</name>
        <dbReference type="ChEBI" id="CHEBI:29108"/>
    </ligand>
</feature>
<sequence>MSQASFLRRVLRRLTLGLVAVVLVALLAAWYALADGRARLRGDLTTPALAAPVAVERDALGSVTLTADSRDDLTWALGFVHAQERFFEMDLMRRLPAGELAELIGPSALQADLDHRRHRLRAMVGQAYAELPADQRRTLDRYRDGVNAGLDDLHSRPWAYYLLRSTPRPWRSEDTLLVLASMYLDLNGDGHNQRERRLAELRAVLPAPLVDFLTAPDPAWEAPLDGALSPPPAPPAASVFDLRRQASPTPTPARSTLTAALAPALDDRRAGSNNFAVAGALTGTGAAMLENDMHLGLRVPDIWFRARLRYADPTAPNGRRDAVGVTLPGTPALVAGSNGQLAWGFTNSFGDWLDWVRIRRDPADASRYAVPEGWANIERHVELIHVRGQADRSLIVETTRWGPIMATDTDGTPLALAWIGDLPRGYNLGLMALEHAASVAQAVALAPTFGMPPQNLLAADAGGHIGWTVTGTSLPQRTGYDPTLPADWSRPGVGWQGWTAPADYPRLLDPPDGRLWTANQRTVGGAWLALLGSGGHDLGARAQQIRDDLRAQNRFTADSLLAIALDDRALFLARWQRLLQDTLAGTRDPALTELRELTATWRGRAAVDSVDYRLVRAFREAVHSAVLAPFVAQVKARYPDFAWPPGASAEAAVWALLRDRPGWLLDPAYADWDALLQAAARRVTDELGRQPGGLPARRWGEVNHAGIRHALSPALPAFIARLLDMPDQPLPGDANMPRVAAPAFGASERLVVSPGHEAQGILEMPGGQSDHPLSPFYGAGHADWVDGRPTPLLPGPTRYRFTLSPTPLPR</sequence>
<dbReference type="Pfam" id="PF01804">
    <property type="entry name" value="Penicil_amidase"/>
    <property type="match status" value="1"/>
</dbReference>
<organism evidence="7 8">
    <name type="scientific">Aerosticca soli</name>
    <dbReference type="NCBI Taxonomy" id="2010829"/>
    <lineage>
        <taxon>Bacteria</taxon>
        <taxon>Pseudomonadati</taxon>
        <taxon>Pseudomonadota</taxon>
        <taxon>Gammaproteobacteria</taxon>
        <taxon>Lysobacterales</taxon>
        <taxon>Rhodanobacteraceae</taxon>
        <taxon>Aerosticca</taxon>
    </lineage>
</organism>
<dbReference type="InterPro" id="IPR023343">
    <property type="entry name" value="Penicillin_amidase_dom1"/>
</dbReference>
<feature type="active site" description="Nucleophile" evidence="5">
    <location>
        <position position="272"/>
    </location>
</feature>
<dbReference type="KEGG" id="rbd:ALSL_1848"/>
<dbReference type="Gene3D" id="1.10.439.10">
    <property type="entry name" value="Penicillin Amidohydrolase, domain 1"/>
    <property type="match status" value="1"/>
</dbReference>
<keyword evidence="8" id="KW-1185">Reference proteome</keyword>
<evidence type="ECO:0000256" key="4">
    <source>
        <dbReference type="ARBA" id="ARBA00038735"/>
    </source>
</evidence>